<dbReference type="Proteomes" id="UP000039046">
    <property type="component" value="Unassembled WGS sequence"/>
</dbReference>
<dbReference type="AlphaFoldDB" id="A0A0A1TAP3"/>
<accession>A0A0A1TAP3</accession>
<dbReference type="HOGENOM" id="CLU_1714602_0_0_1"/>
<organism evidence="1 2">
    <name type="scientific">[Torrubiella] hemipterigena</name>
    <dbReference type="NCBI Taxonomy" id="1531966"/>
    <lineage>
        <taxon>Eukaryota</taxon>
        <taxon>Fungi</taxon>
        <taxon>Dikarya</taxon>
        <taxon>Ascomycota</taxon>
        <taxon>Pezizomycotina</taxon>
        <taxon>Sordariomycetes</taxon>
        <taxon>Hypocreomycetidae</taxon>
        <taxon>Hypocreales</taxon>
        <taxon>Clavicipitaceae</taxon>
        <taxon>Clavicipitaceae incertae sedis</taxon>
        <taxon>'Torrubiella' clade</taxon>
    </lineage>
</organism>
<dbReference type="OrthoDB" id="2862635at2759"/>
<gene>
    <name evidence="1" type="ORF">VHEMI09702</name>
</gene>
<evidence type="ECO:0000313" key="1">
    <source>
        <dbReference type="EMBL" id="CEJ94151.1"/>
    </source>
</evidence>
<reference evidence="1 2" key="1">
    <citation type="journal article" date="2015" name="Genome Announc.">
        <title>Draft Genome Sequence and Gene Annotation of the Entomopathogenic Fungus Verticillium hemipterigenum.</title>
        <authorList>
            <person name="Horn F."/>
            <person name="Habel A."/>
            <person name="Scharf D.H."/>
            <person name="Dworschak J."/>
            <person name="Brakhage A.A."/>
            <person name="Guthke R."/>
            <person name="Hertweck C."/>
            <person name="Linde J."/>
        </authorList>
    </citation>
    <scope>NUCLEOTIDE SEQUENCE [LARGE SCALE GENOMIC DNA]</scope>
</reference>
<sequence>MSHDDGDVVPEADQLCLDILAGTAVPTASQCTKTKGYNELNPTHLCFISSVRRRLEYGPRPDVVLLCTSPGTDPALARAYYARLIMSNTVPDIPEASFPSAPPYSICYPDIASEDTYRAVAKRYPGLRYQVGRACAVAGYATLYEELDLLPDV</sequence>
<evidence type="ECO:0000313" key="2">
    <source>
        <dbReference type="Proteomes" id="UP000039046"/>
    </source>
</evidence>
<dbReference type="EMBL" id="CDHN01000006">
    <property type="protein sequence ID" value="CEJ94151.1"/>
    <property type="molecule type" value="Genomic_DNA"/>
</dbReference>
<dbReference type="STRING" id="1531966.A0A0A1TAP3"/>
<protein>
    <submittedName>
        <fullName evidence="1">Uncharacterized protein</fullName>
    </submittedName>
</protein>
<keyword evidence="2" id="KW-1185">Reference proteome</keyword>
<name>A0A0A1TAP3_9HYPO</name>
<proteinExistence type="predicted"/>